<dbReference type="Proteomes" id="UP000305647">
    <property type="component" value="Unassembled WGS sequence"/>
</dbReference>
<reference evidence="2 3" key="1">
    <citation type="submission" date="2019-03" db="EMBL/GenBank/DDBJ databases">
        <title>Sequencing 25 genomes of Wallemia mellicola.</title>
        <authorList>
            <person name="Gostincar C."/>
        </authorList>
    </citation>
    <scope>NUCLEOTIDE SEQUENCE [LARGE SCALE GENOMIC DNA]</scope>
    <source>
        <strain evidence="2 3">EXF-8738</strain>
    </source>
</reference>
<protein>
    <submittedName>
        <fullName evidence="2">Uncharacterized protein</fullName>
    </submittedName>
</protein>
<accession>A0A4T0NF97</accession>
<dbReference type="AlphaFoldDB" id="A0A4T0NF97"/>
<proteinExistence type="predicted"/>
<organism evidence="2 3">
    <name type="scientific">Wallemia mellicola</name>
    <dbReference type="NCBI Taxonomy" id="1708541"/>
    <lineage>
        <taxon>Eukaryota</taxon>
        <taxon>Fungi</taxon>
        <taxon>Dikarya</taxon>
        <taxon>Basidiomycota</taxon>
        <taxon>Wallemiomycotina</taxon>
        <taxon>Wallemiomycetes</taxon>
        <taxon>Wallemiales</taxon>
        <taxon>Wallemiaceae</taxon>
        <taxon>Wallemia</taxon>
    </lineage>
</organism>
<evidence type="ECO:0000313" key="3">
    <source>
        <dbReference type="Proteomes" id="UP000305647"/>
    </source>
</evidence>
<feature type="chain" id="PRO_5043198485" evidence="1">
    <location>
        <begin position="16"/>
        <end position="155"/>
    </location>
</feature>
<dbReference type="EMBL" id="SPRO01000029">
    <property type="protein sequence ID" value="TIC29279.1"/>
    <property type="molecule type" value="Genomic_DNA"/>
</dbReference>
<feature type="signal peptide" evidence="1">
    <location>
        <begin position="1"/>
        <end position="15"/>
    </location>
</feature>
<comment type="caution">
    <text evidence="2">The sequence shown here is derived from an EMBL/GenBank/DDBJ whole genome shotgun (WGS) entry which is preliminary data.</text>
</comment>
<name>A0A4T0NF97_9BASI</name>
<keyword evidence="1" id="KW-0732">Signal</keyword>
<evidence type="ECO:0000256" key="1">
    <source>
        <dbReference type="SAM" id="SignalP"/>
    </source>
</evidence>
<sequence>MTFLTILFLPSVAFASRISLKAASTNAEFDMLLKDSNLDRCYQNQCGPIREKLQNDCYKIIKGKQPNSIDTDTAFKYSNCMCQSIDYIHDHPKCVDCMNNASVDAEQLTGKLEQMCVDVDADPGNTEEDKSSSVANFFPVTILASFLLVSVGNFI</sequence>
<evidence type="ECO:0000313" key="2">
    <source>
        <dbReference type="EMBL" id="TIC29279.1"/>
    </source>
</evidence>
<gene>
    <name evidence="2" type="ORF">E3Q10_02669</name>
</gene>